<reference evidence="2 3" key="1">
    <citation type="journal article" date="2019" name="Sci. Rep.">
        <title>Orb-weaving spider Araneus ventricosus genome elucidates the spidroin gene catalogue.</title>
        <authorList>
            <person name="Kono N."/>
            <person name="Nakamura H."/>
            <person name="Ohtoshi R."/>
            <person name="Moran D.A.P."/>
            <person name="Shinohara A."/>
            <person name="Yoshida Y."/>
            <person name="Fujiwara M."/>
            <person name="Mori M."/>
            <person name="Tomita M."/>
            <person name="Arakawa K."/>
        </authorList>
    </citation>
    <scope>NUCLEOTIDE SEQUENCE [LARGE SCALE GENOMIC DNA]</scope>
</reference>
<dbReference type="OrthoDB" id="6472236at2759"/>
<feature type="non-terminal residue" evidence="2">
    <location>
        <position position="40"/>
    </location>
</feature>
<protein>
    <submittedName>
        <fullName evidence="2">Uncharacterized protein</fullName>
    </submittedName>
</protein>
<organism evidence="2 3">
    <name type="scientific">Araneus ventricosus</name>
    <name type="common">Orbweaver spider</name>
    <name type="synonym">Epeira ventricosa</name>
    <dbReference type="NCBI Taxonomy" id="182803"/>
    <lineage>
        <taxon>Eukaryota</taxon>
        <taxon>Metazoa</taxon>
        <taxon>Ecdysozoa</taxon>
        <taxon>Arthropoda</taxon>
        <taxon>Chelicerata</taxon>
        <taxon>Arachnida</taxon>
        <taxon>Araneae</taxon>
        <taxon>Araneomorphae</taxon>
        <taxon>Entelegynae</taxon>
        <taxon>Araneoidea</taxon>
        <taxon>Araneidae</taxon>
        <taxon>Araneus</taxon>
    </lineage>
</organism>
<keyword evidence="3" id="KW-1185">Reference proteome</keyword>
<accession>A0A4Y2RLC7</accession>
<proteinExistence type="predicted"/>
<name>A0A4Y2RLC7_ARAVE</name>
<sequence>MPWGGQQAFFAIHSPFNPINPVLEGQAIRSGFTYIIEFKL</sequence>
<gene>
    <name evidence="2" type="ORF">AVEN_219843_1</name>
    <name evidence="1" type="ORF">AVEN_78836_1</name>
</gene>
<dbReference type="EMBL" id="BGPR01145579">
    <property type="protein sequence ID" value="GBN76069.1"/>
    <property type="molecule type" value="Genomic_DNA"/>
</dbReference>
<evidence type="ECO:0000313" key="3">
    <source>
        <dbReference type="Proteomes" id="UP000499080"/>
    </source>
</evidence>
<dbReference type="AlphaFoldDB" id="A0A4Y2RLC7"/>
<evidence type="ECO:0000313" key="2">
    <source>
        <dbReference type="EMBL" id="GBN76069.1"/>
    </source>
</evidence>
<dbReference type="Proteomes" id="UP000499080">
    <property type="component" value="Unassembled WGS sequence"/>
</dbReference>
<dbReference type="EMBL" id="BGPR01144613">
    <property type="protein sequence ID" value="GBN74413.1"/>
    <property type="molecule type" value="Genomic_DNA"/>
</dbReference>
<comment type="caution">
    <text evidence="2">The sequence shown here is derived from an EMBL/GenBank/DDBJ whole genome shotgun (WGS) entry which is preliminary data.</text>
</comment>
<evidence type="ECO:0000313" key="1">
    <source>
        <dbReference type="EMBL" id="GBN74413.1"/>
    </source>
</evidence>